<feature type="transmembrane region" description="Helical" evidence="1">
    <location>
        <begin position="165"/>
        <end position="182"/>
    </location>
</feature>
<keyword evidence="1" id="KW-0812">Transmembrane</keyword>
<dbReference type="NCBIfam" id="NF010616">
    <property type="entry name" value="PRK14013.2-2"/>
    <property type="match status" value="1"/>
</dbReference>
<keyword evidence="1" id="KW-1133">Transmembrane helix</keyword>
<feature type="transmembrane region" description="Helical" evidence="1">
    <location>
        <begin position="293"/>
        <end position="311"/>
    </location>
</feature>
<sequence>MMLHYFRWAFIVTAVGLILGAWLGWQSTGTLAGIASTFFICAVLAVLEISLSFDNAIVNANKLKDMTPVWQQRFLTWGIIIAVFGMRIVFPLLIVVIAAKIGPIEAVILAASRPEEYARIMHEAHLPIAAFGGTFLMMVGLTYFFDHEKDVHWIQWLESRMARFATVKGIEVAFVLALILAFSRLLPPEEAQTFVYAGIYGLLTFLGVEVVGGLLDASQQTMSAAAKGGLGAFLYLEVLDASFSFDGVIGAFALTQNLFIIAIGLGIGAMYVRSMTIMLVEKGTLAEYRYLEHGAFYAILILSVVMYFQTLVHIPEVITGLGGATLIGISLWSSIRYNRRENANA</sequence>
<dbReference type="PANTHER" id="PTHR30238">
    <property type="entry name" value="MEMBRANE BOUND PREDICTED REDOX MODULATOR"/>
    <property type="match status" value="1"/>
</dbReference>
<protein>
    <recommendedName>
        <fullName evidence="4">DUF475 domain-containing protein</fullName>
    </recommendedName>
</protein>
<dbReference type="NCBIfam" id="NF010613">
    <property type="entry name" value="PRK14013.1-3"/>
    <property type="match status" value="1"/>
</dbReference>
<dbReference type="Pfam" id="PF04332">
    <property type="entry name" value="DUF475"/>
    <property type="match status" value="1"/>
</dbReference>
<accession>A0A916SNW2</accession>
<evidence type="ECO:0000256" key="1">
    <source>
        <dbReference type="SAM" id="Phobius"/>
    </source>
</evidence>
<feature type="transmembrane region" description="Helical" evidence="1">
    <location>
        <begin position="249"/>
        <end position="272"/>
    </location>
</feature>
<dbReference type="Proteomes" id="UP000646478">
    <property type="component" value="Unassembled WGS sequence"/>
</dbReference>
<organism evidence="2 3">
    <name type="scientific">Brucella endophytica</name>
    <dbReference type="NCBI Taxonomy" id="1963359"/>
    <lineage>
        <taxon>Bacteria</taxon>
        <taxon>Pseudomonadati</taxon>
        <taxon>Pseudomonadota</taxon>
        <taxon>Alphaproteobacteria</taxon>
        <taxon>Hyphomicrobiales</taxon>
        <taxon>Brucellaceae</taxon>
        <taxon>Brucella/Ochrobactrum group</taxon>
        <taxon>Brucella</taxon>
    </lineage>
</organism>
<feature type="transmembrane region" description="Helical" evidence="1">
    <location>
        <begin position="194"/>
        <end position="215"/>
    </location>
</feature>
<keyword evidence="1" id="KW-0472">Membrane</keyword>
<feature type="transmembrane region" description="Helical" evidence="1">
    <location>
        <begin position="31"/>
        <end position="53"/>
    </location>
</feature>
<evidence type="ECO:0000313" key="2">
    <source>
        <dbReference type="EMBL" id="GGB08338.1"/>
    </source>
</evidence>
<dbReference type="NCBIfam" id="NF010620">
    <property type="entry name" value="PRK14013.2-6"/>
    <property type="match status" value="1"/>
</dbReference>
<evidence type="ECO:0000313" key="3">
    <source>
        <dbReference type="Proteomes" id="UP000646478"/>
    </source>
</evidence>
<evidence type="ECO:0008006" key="4">
    <source>
        <dbReference type="Google" id="ProtNLM"/>
    </source>
</evidence>
<reference evidence="2" key="2">
    <citation type="submission" date="2020-09" db="EMBL/GenBank/DDBJ databases">
        <authorList>
            <person name="Sun Q."/>
            <person name="Zhou Y."/>
        </authorList>
    </citation>
    <scope>NUCLEOTIDE SEQUENCE</scope>
    <source>
        <strain evidence="2">CGMCC 1.15082</strain>
    </source>
</reference>
<proteinExistence type="predicted"/>
<dbReference type="PANTHER" id="PTHR30238:SF4">
    <property type="entry name" value="SLL1022 PROTEIN"/>
    <property type="match status" value="1"/>
</dbReference>
<comment type="caution">
    <text evidence="2">The sequence shown here is derived from an EMBL/GenBank/DDBJ whole genome shotgun (WGS) entry which is preliminary data.</text>
</comment>
<dbReference type="InterPro" id="IPR007427">
    <property type="entry name" value="DUF475"/>
</dbReference>
<feature type="transmembrane region" description="Helical" evidence="1">
    <location>
        <begin position="317"/>
        <end position="335"/>
    </location>
</feature>
<name>A0A916SNW2_9HYPH</name>
<reference evidence="2" key="1">
    <citation type="journal article" date="2014" name="Int. J. Syst. Evol. Microbiol.">
        <title>Complete genome sequence of Corynebacterium casei LMG S-19264T (=DSM 44701T), isolated from a smear-ripened cheese.</title>
        <authorList>
            <consortium name="US DOE Joint Genome Institute (JGI-PGF)"/>
            <person name="Walter F."/>
            <person name="Albersmeier A."/>
            <person name="Kalinowski J."/>
            <person name="Ruckert C."/>
        </authorList>
    </citation>
    <scope>NUCLEOTIDE SEQUENCE</scope>
    <source>
        <strain evidence="2">CGMCC 1.15082</strain>
    </source>
</reference>
<feature type="transmembrane region" description="Helical" evidence="1">
    <location>
        <begin position="124"/>
        <end position="145"/>
    </location>
</feature>
<dbReference type="EMBL" id="BMHH01000024">
    <property type="protein sequence ID" value="GGB08338.1"/>
    <property type="molecule type" value="Genomic_DNA"/>
</dbReference>
<dbReference type="AlphaFoldDB" id="A0A916SNW2"/>
<feature type="transmembrane region" description="Helical" evidence="1">
    <location>
        <begin position="5"/>
        <end position="25"/>
    </location>
</feature>
<feature type="transmembrane region" description="Helical" evidence="1">
    <location>
        <begin position="224"/>
        <end position="243"/>
    </location>
</feature>
<keyword evidence="3" id="KW-1185">Reference proteome</keyword>
<gene>
    <name evidence="2" type="ORF">GCM10011491_40470</name>
</gene>
<feature type="transmembrane region" description="Helical" evidence="1">
    <location>
        <begin position="74"/>
        <end position="99"/>
    </location>
</feature>
<dbReference type="RefSeq" id="WP_188826008.1">
    <property type="nucleotide sequence ID" value="NZ_BMHH01000024.1"/>
</dbReference>